<protein>
    <recommendedName>
        <fullName evidence="4">DUF998 domain-containing protein</fullName>
    </recommendedName>
</protein>
<accession>A0ABQ5TFR5</accession>
<dbReference type="InterPro" id="IPR009339">
    <property type="entry name" value="DUF998"/>
</dbReference>
<keyword evidence="3" id="KW-1185">Reference proteome</keyword>
<feature type="transmembrane region" description="Helical" evidence="1">
    <location>
        <begin position="12"/>
        <end position="35"/>
    </location>
</feature>
<name>A0ABQ5TFR5_9BACI</name>
<evidence type="ECO:0000313" key="2">
    <source>
        <dbReference type="EMBL" id="GLO65718.1"/>
    </source>
</evidence>
<feature type="transmembrane region" description="Helical" evidence="1">
    <location>
        <begin position="155"/>
        <end position="178"/>
    </location>
</feature>
<keyword evidence="1" id="KW-1133">Transmembrane helix</keyword>
<dbReference type="Proteomes" id="UP001275436">
    <property type="component" value="Unassembled WGS sequence"/>
</dbReference>
<organism evidence="2 3">
    <name type="scientific">Oceanobacillus kimchii</name>
    <dbReference type="NCBI Taxonomy" id="746691"/>
    <lineage>
        <taxon>Bacteria</taxon>
        <taxon>Bacillati</taxon>
        <taxon>Bacillota</taxon>
        <taxon>Bacilli</taxon>
        <taxon>Bacillales</taxon>
        <taxon>Bacillaceae</taxon>
        <taxon>Oceanobacillus</taxon>
    </lineage>
</organism>
<reference evidence="2 3" key="1">
    <citation type="submission" date="2023-02" db="EMBL/GenBank/DDBJ databases">
        <title>Oceanobacillus kimchii IFOP_LL358 isolated form Alexandrium catenella lab strain.</title>
        <authorList>
            <person name="Gajardo G."/>
            <person name="Ueki S."/>
            <person name="Maruyama F."/>
        </authorList>
    </citation>
    <scope>NUCLEOTIDE SEQUENCE [LARGE SCALE GENOMIC DNA]</scope>
    <source>
        <strain evidence="2 3">IFOP_LL358</strain>
    </source>
</reference>
<evidence type="ECO:0000313" key="3">
    <source>
        <dbReference type="Proteomes" id="UP001275436"/>
    </source>
</evidence>
<feature type="transmembrane region" description="Helical" evidence="1">
    <location>
        <begin position="122"/>
        <end position="143"/>
    </location>
</feature>
<evidence type="ECO:0008006" key="4">
    <source>
        <dbReference type="Google" id="ProtNLM"/>
    </source>
</evidence>
<keyword evidence="1" id="KW-0812">Transmembrane</keyword>
<dbReference type="Pfam" id="PF06197">
    <property type="entry name" value="DUF998"/>
    <property type="match status" value="1"/>
</dbReference>
<feature type="transmembrane region" description="Helical" evidence="1">
    <location>
        <begin position="66"/>
        <end position="86"/>
    </location>
</feature>
<proteinExistence type="predicted"/>
<feature type="transmembrane region" description="Helical" evidence="1">
    <location>
        <begin position="184"/>
        <end position="202"/>
    </location>
</feature>
<sequence>MKISKNVGITSWILTCMYFVIEPFFVMSSIAPYSLMDHAMSDLGVTSCGEYTYALAAYDICSPYHFWMNILFIVNGITFSIGILYLSQQLEQNKKNRIGTICLLLLALGNIVSGFIPADVNLFWHSIFAQLGMVTFLIGLWLFGKLLVRGKWWTYCILVSLIILVVFIVLLIFIPLPAGLLQRMFYGVTFLWGTVLAVILANNKGAYR</sequence>
<dbReference type="EMBL" id="BSKO01000001">
    <property type="protein sequence ID" value="GLO65718.1"/>
    <property type="molecule type" value="Genomic_DNA"/>
</dbReference>
<dbReference type="RefSeq" id="WP_077596300.1">
    <property type="nucleotide sequence ID" value="NZ_BSKO01000001.1"/>
</dbReference>
<comment type="caution">
    <text evidence="2">The sequence shown here is derived from an EMBL/GenBank/DDBJ whole genome shotgun (WGS) entry which is preliminary data.</text>
</comment>
<keyword evidence="1" id="KW-0472">Membrane</keyword>
<feature type="transmembrane region" description="Helical" evidence="1">
    <location>
        <begin position="98"/>
        <end position="116"/>
    </location>
</feature>
<gene>
    <name evidence="2" type="ORF">MACH08_15020</name>
</gene>
<evidence type="ECO:0000256" key="1">
    <source>
        <dbReference type="SAM" id="Phobius"/>
    </source>
</evidence>